<comment type="subunit">
    <text evidence="10">The type I restriction/modification system is composed of three polypeptides R, M and S.</text>
</comment>
<dbReference type="Pfam" id="PF12008">
    <property type="entry name" value="EcoR124_C"/>
    <property type="match status" value="1"/>
</dbReference>
<evidence type="ECO:0000313" key="13">
    <source>
        <dbReference type="Proteomes" id="UP000004478"/>
    </source>
</evidence>
<comment type="similarity">
    <text evidence="2 10">Belongs to the HsdR family.</text>
</comment>
<dbReference type="EMBL" id="AMGM01000086">
    <property type="protein sequence ID" value="EKB47844.1"/>
    <property type="molecule type" value="Genomic_DNA"/>
</dbReference>
<dbReference type="InterPro" id="IPR055180">
    <property type="entry name" value="HsdR_RecA-like_helicase_dom_2"/>
</dbReference>
<dbReference type="GO" id="GO:0005524">
    <property type="term" value="F:ATP binding"/>
    <property type="evidence" value="ECO:0007669"/>
    <property type="project" value="UniProtKB-KW"/>
</dbReference>
<evidence type="ECO:0000256" key="9">
    <source>
        <dbReference type="ARBA" id="ARBA00023125"/>
    </source>
</evidence>
<dbReference type="Pfam" id="PF18766">
    <property type="entry name" value="SWI2_SNF2"/>
    <property type="match status" value="1"/>
</dbReference>
<dbReference type="SUPFAM" id="SSF52540">
    <property type="entry name" value="P-loop containing nucleoside triphosphate hydrolases"/>
    <property type="match status" value="2"/>
</dbReference>
<dbReference type="NCBIfam" id="TIGR00348">
    <property type="entry name" value="hsdR"/>
    <property type="match status" value="1"/>
</dbReference>
<dbReference type="InterPro" id="IPR004473">
    <property type="entry name" value="Restrct_endonuc_typeI_HsdR"/>
</dbReference>
<evidence type="ECO:0000259" key="11">
    <source>
        <dbReference type="PROSITE" id="PS51192"/>
    </source>
</evidence>
<dbReference type="SMART" id="SM00487">
    <property type="entry name" value="DEXDc"/>
    <property type="match status" value="1"/>
</dbReference>
<dbReference type="Proteomes" id="UP000004478">
    <property type="component" value="Unassembled WGS sequence"/>
</dbReference>
<dbReference type="Gene3D" id="3.90.1570.50">
    <property type="match status" value="1"/>
</dbReference>
<keyword evidence="5 10" id="KW-0680">Restriction system</keyword>
<dbReference type="CDD" id="cd18800">
    <property type="entry name" value="SF2_C_EcoR124I-like"/>
    <property type="match status" value="1"/>
</dbReference>
<dbReference type="Pfam" id="PF22679">
    <property type="entry name" value="T1R_D3-like"/>
    <property type="match status" value="1"/>
</dbReference>
<dbReference type="InterPro" id="IPR027417">
    <property type="entry name" value="P-loop_NTPase"/>
</dbReference>
<evidence type="ECO:0000256" key="4">
    <source>
        <dbReference type="ARBA" id="ARBA00022741"/>
    </source>
</evidence>
<evidence type="ECO:0000256" key="10">
    <source>
        <dbReference type="RuleBase" id="RU364115"/>
    </source>
</evidence>
<dbReference type="OrthoDB" id="9758243at2"/>
<dbReference type="InterPro" id="IPR014001">
    <property type="entry name" value="Helicase_ATP-bd"/>
</dbReference>
<dbReference type="GO" id="GO:0009035">
    <property type="term" value="F:type I site-specific deoxyribonuclease activity"/>
    <property type="evidence" value="ECO:0007669"/>
    <property type="project" value="UniProtKB-EC"/>
</dbReference>
<organism evidence="12 13">
    <name type="scientific">Cecembia lonarensis (strain CCUG 58316 / KCTC 22772 / LW9)</name>
    <dbReference type="NCBI Taxonomy" id="1225176"/>
    <lineage>
        <taxon>Bacteria</taxon>
        <taxon>Pseudomonadati</taxon>
        <taxon>Bacteroidota</taxon>
        <taxon>Cytophagia</taxon>
        <taxon>Cytophagales</taxon>
        <taxon>Cyclobacteriaceae</taxon>
        <taxon>Cecembia</taxon>
    </lineage>
</organism>
<comment type="caution">
    <text evidence="12">The sequence shown here is derived from an EMBL/GenBank/DDBJ whole genome shotgun (WGS) entry which is preliminary data.</text>
</comment>
<dbReference type="Gene3D" id="3.40.50.300">
    <property type="entry name" value="P-loop containing nucleotide triphosphate hydrolases"/>
    <property type="match status" value="2"/>
</dbReference>
<evidence type="ECO:0000256" key="5">
    <source>
        <dbReference type="ARBA" id="ARBA00022747"/>
    </source>
</evidence>
<dbReference type="RefSeq" id="WP_009186569.1">
    <property type="nucleotide sequence ID" value="NZ_AMGM01000086.1"/>
</dbReference>
<reference evidence="12 13" key="1">
    <citation type="journal article" date="2012" name="J. Bacteriol.">
        <title>Draft Genome Sequence of Cecembia lonarensis Strain LW9T, Isolated from Lonar Lake, a Haloalkaline Lake in India.</title>
        <authorList>
            <person name="Shivaji S."/>
            <person name="Ara S."/>
            <person name="Singh A."/>
            <person name="Pinnaka A.K."/>
        </authorList>
    </citation>
    <scope>NUCLEOTIDE SEQUENCE [LARGE SCALE GENOMIC DNA]</scope>
    <source>
        <strain evidence="12 13">LW9</strain>
    </source>
</reference>
<evidence type="ECO:0000256" key="6">
    <source>
        <dbReference type="ARBA" id="ARBA00022759"/>
    </source>
</evidence>
<proteinExistence type="inferred from homology"/>
<evidence type="ECO:0000256" key="8">
    <source>
        <dbReference type="ARBA" id="ARBA00022840"/>
    </source>
</evidence>
<dbReference type="InterPro" id="IPR022625">
    <property type="entry name" value="TypeI_RM_Rsu_C"/>
</dbReference>
<feature type="domain" description="Helicase ATP-binding" evidence="11">
    <location>
        <begin position="253"/>
        <end position="418"/>
    </location>
</feature>
<dbReference type="PANTHER" id="PTHR30195:SF16">
    <property type="entry name" value="TYPE I RESTRICTION ENZYME ENDONUCLEASE SUBUNIT"/>
    <property type="match status" value="1"/>
</dbReference>
<dbReference type="CDD" id="cd22332">
    <property type="entry name" value="HsdR_N"/>
    <property type="match status" value="1"/>
</dbReference>
<dbReference type="AlphaFoldDB" id="K1LUP3"/>
<sequence length="959" mass="110892">MTTQPEQALENNLMQQLQQLGYQKVLIPDEAALLNNLKSQLEKHNKTQLSEKEFAQILNALNKGSVFERAKILRDRVDYSDDSGEARTIELINQIHWCQNEFQVAQQVTMEGKYKNRYDVTILINGLPLVQIELKRRGLELKEAFKQTKRYGLHSYEAGQGLFQYIQIFVISNGVNTKYYANSSFNQRSFKQTFYWTDTKNKLITQLSEFTDIFLEKCHLSKMITKYIVLNETAKSLMVLRPYQYYATEAIVERVKTSPKYGYIWHTTGSGKTLTSFKTAQILTNLPQVHKVVFVVDRKDLDTQTSQEFNSFSKGSIDATSNTKKLVEQLTGNDKLIVTTIQKLANAVNKNAYKSKMEQLQDKRIVFIFDECHRSQFGKTHADIKDFFEKCQMFGFTGTPIFEENAGSNEFGKRTTTMLFGDCLHKYVITDAIRDENVLKFSVEYISTFKKKDHIFDINVEAIDEEEVMNAPIRLNNVVDYIINHHVRKTHSRTFTAIFCVSSVPVLIEYYKLFQSKKQAGEHQLRVATIFSYGANVDLIDDDIDELGAVGDDDLPMAAEEKYLAPYGNNSQKHPREFLDDFIKDYNREFGTNYSTKDSQSFYNYYNDIAKKVKNKQVDILLVVNMFLTGFDSKNLNTLYVDKNLKYHGLIQAYSRTNRILDELKSQGNIVAFRNLKSATDQAIALFSNLDAKDEIIMAPYEEYVQKFNEAYIELLTITPTVNAVNDLPDEEAQLEFIKAFRELMRLKNVLGTFTEFTFEDLSMPEQSFEDYKSKYLDLYERSKGSQQKEKVSILNDIDFELELIHRDEINVTYILKLLANLKDAKPEDQEKQKKAIIDLMVGEAQLRSKRELIEKFIREQLPQIQDTENIPEEFAIFWTKERMDALKSLCESEGLDSDGLEKVIGDFIYTEKEPLRDDIIGLLKQKPALKERKSIAERIKDKILGFVETFINGIAEAA</sequence>
<dbReference type="InterPro" id="IPR051268">
    <property type="entry name" value="Type-I_R_enzyme_R_subunit"/>
</dbReference>
<keyword evidence="3" id="KW-0540">Nuclease</keyword>
<keyword evidence="8 10" id="KW-0067">ATP-binding</keyword>
<dbReference type="InterPro" id="IPR040980">
    <property type="entry name" value="SWI2_SNF2"/>
</dbReference>
<dbReference type="EC" id="3.1.21.3" evidence="10"/>
<name>K1LUP3_CECL9</name>
<dbReference type="PROSITE" id="PS51192">
    <property type="entry name" value="HELICASE_ATP_BIND_1"/>
    <property type="match status" value="1"/>
</dbReference>
<comment type="catalytic activity">
    <reaction evidence="1 10">
        <text>Endonucleolytic cleavage of DNA to give random double-stranded fragments with terminal 5'-phosphates, ATP is simultaneously hydrolyzed.</text>
        <dbReference type="EC" id="3.1.21.3"/>
    </reaction>
</comment>
<keyword evidence="6" id="KW-0255">Endonuclease</keyword>
<evidence type="ECO:0000256" key="1">
    <source>
        <dbReference type="ARBA" id="ARBA00000851"/>
    </source>
</evidence>
<dbReference type="PANTHER" id="PTHR30195">
    <property type="entry name" value="TYPE I SITE-SPECIFIC DEOXYRIBONUCLEASE PROTEIN SUBUNIT M AND R"/>
    <property type="match status" value="1"/>
</dbReference>
<dbReference type="CDD" id="cd18030">
    <property type="entry name" value="DEXHc_RE_I_HsdR"/>
    <property type="match status" value="1"/>
</dbReference>
<dbReference type="REBASE" id="56076">
    <property type="entry name" value="CloLW9ORF3553P"/>
</dbReference>
<keyword evidence="9 10" id="KW-0238">DNA-binding</keyword>
<gene>
    <name evidence="12" type="primary">hsdR_3</name>
    <name evidence="12" type="ORF">B879_03553</name>
</gene>
<comment type="function">
    <text evidence="10">Subunit R is required for both nuclease and ATPase activities, but not for modification.</text>
</comment>
<protein>
    <recommendedName>
        <fullName evidence="10">Type I restriction enzyme endonuclease subunit</fullName>
        <shortName evidence="10">R protein</shortName>
        <ecNumber evidence="10">3.1.21.3</ecNumber>
    </recommendedName>
</protein>
<dbReference type="GO" id="GO:0003677">
    <property type="term" value="F:DNA binding"/>
    <property type="evidence" value="ECO:0007669"/>
    <property type="project" value="UniProtKB-KW"/>
</dbReference>
<dbReference type="PATRIC" id="fig|1225176.3.peg.3769"/>
<evidence type="ECO:0000313" key="12">
    <source>
        <dbReference type="EMBL" id="EKB47844.1"/>
    </source>
</evidence>
<keyword evidence="13" id="KW-1185">Reference proteome</keyword>
<evidence type="ECO:0000256" key="2">
    <source>
        <dbReference type="ARBA" id="ARBA00008598"/>
    </source>
</evidence>
<dbReference type="InterPro" id="IPR007409">
    <property type="entry name" value="Restrct_endonuc_type1_HsdR_N"/>
</dbReference>
<accession>K1LUP3</accession>
<evidence type="ECO:0000256" key="3">
    <source>
        <dbReference type="ARBA" id="ARBA00022722"/>
    </source>
</evidence>
<keyword evidence="7 10" id="KW-0378">Hydrolase</keyword>
<keyword evidence="4 10" id="KW-0547">Nucleotide-binding</keyword>
<dbReference type="GO" id="GO:0009307">
    <property type="term" value="P:DNA restriction-modification system"/>
    <property type="evidence" value="ECO:0007669"/>
    <property type="project" value="UniProtKB-KW"/>
</dbReference>
<dbReference type="Pfam" id="PF04313">
    <property type="entry name" value="HSDR_N"/>
    <property type="match status" value="1"/>
</dbReference>
<evidence type="ECO:0000256" key="7">
    <source>
        <dbReference type="ARBA" id="ARBA00022801"/>
    </source>
</evidence>